<reference evidence="2" key="1">
    <citation type="submission" date="2025-08" db="UniProtKB">
        <authorList>
            <consortium name="Ensembl"/>
        </authorList>
    </citation>
    <scope>IDENTIFICATION</scope>
</reference>
<evidence type="ECO:0000313" key="2">
    <source>
        <dbReference type="Ensembl" id="ENSACOP00000003911.1"/>
    </source>
</evidence>
<accession>A0A8B9F7S9</accession>
<feature type="region of interest" description="Disordered" evidence="1">
    <location>
        <begin position="1"/>
        <end position="92"/>
    </location>
</feature>
<evidence type="ECO:0000313" key="3">
    <source>
        <dbReference type="Proteomes" id="UP000694522"/>
    </source>
</evidence>
<feature type="compositionally biased region" description="Low complexity" evidence="1">
    <location>
        <begin position="31"/>
        <end position="45"/>
    </location>
</feature>
<name>A0A8B9F7S9_9PSIT</name>
<protein>
    <submittedName>
        <fullName evidence="2">Uncharacterized protein</fullName>
    </submittedName>
</protein>
<dbReference type="Ensembl" id="ENSACOT00000004055.1">
    <property type="protein sequence ID" value="ENSACOP00000003911.1"/>
    <property type="gene ID" value="ENSACOG00000002768.1"/>
</dbReference>
<dbReference type="AlphaFoldDB" id="A0A8B9F7S9"/>
<organism evidence="2 3">
    <name type="scientific">Amazona collaria</name>
    <name type="common">yellow-billed parrot</name>
    <dbReference type="NCBI Taxonomy" id="241587"/>
    <lineage>
        <taxon>Eukaryota</taxon>
        <taxon>Metazoa</taxon>
        <taxon>Chordata</taxon>
        <taxon>Craniata</taxon>
        <taxon>Vertebrata</taxon>
        <taxon>Euteleostomi</taxon>
        <taxon>Archelosauria</taxon>
        <taxon>Archosauria</taxon>
        <taxon>Dinosauria</taxon>
        <taxon>Saurischia</taxon>
        <taxon>Theropoda</taxon>
        <taxon>Coelurosauria</taxon>
        <taxon>Aves</taxon>
        <taxon>Neognathae</taxon>
        <taxon>Neoaves</taxon>
        <taxon>Telluraves</taxon>
        <taxon>Australaves</taxon>
        <taxon>Psittaciformes</taxon>
        <taxon>Psittacidae</taxon>
        <taxon>Amazona</taxon>
    </lineage>
</organism>
<evidence type="ECO:0000256" key="1">
    <source>
        <dbReference type="SAM" id="MobiDB-lite"/>
    </source>
</evidence>
<keyword evidence="3" id="KW-1185">Reference proteome</keyword>
<sequence>MWCVPRLEAPRATPRRPLRVSGTIQSRAERLPLPAGPGSALPLSSTPILRGSASSGAQRTGAAMRRTSPSRGGGSVRLPHGRAASPLPPGARRPRPLLWNHFGACHRAKLGPSGVPPLPLGAPAPSSRLTKSYLLFFNYFIIFRGSTRLPTADWAEYKKNPTRFLA</sequence>
<proteinExistence type="predicted"/>
<reference evidence="2" key="2">
    <citation type="submission" date="2025-09" db="UniProtKB">
        <authorList>
            <consortium name="Ensembl"/>
        </authorList>
    </citation>
    <scope>IDENTIFICATION</scope>
</reference>
<dbReference type="Proteomes" id="UP000694522">
    <property type="component" value="Unplaced"/>
</dbReference>